<evidence type="ECO:0000256" key="1">
    <source>
        <dbReference type="SAM" id="Phobius"/>
    </source>
</evidence>
<comment type="caution">
    <text evidence="2">The sequence shown here is derived from an EMBL/GenBank/DDBJ whole genome shotgun (WGS) entry which is preliminary data.</text>
</comment>
<feature type="transmembrane region" description="Helical" evidence="1">
    <location>
        <begin position="54"/>
        <end position="72"/>
    </location>
</feature>
<dbReference type="InterPro" id="IPR046166">
    <property type="entry name" value="DUF6168"/>
</dbReference>
<keyword evidence="1" id="KW-1133">Transmembrane helix</keyword>
<accession>A0A167J0N2</accession>
<dbReference type="EMBL" id="LRXL01000026">
    <property type="protein sequence ID" value="OAB80206.1"/>
    <property type="molecule type" value="Genomic_DNA"/>
</dbReference>
<reference evidence="2 3" key="1">
    <citation type="submission" date="2016-02" db="EMBL/GenBank/DDBJ databases">
        <title>Ulvibacter sp. LPB0005, isolated from Thais luteostoma.</title>
        <authorList>
            <person name="Shin S.-K."/>
            <person name="Yi H."/>
        </authorList>
    </citation>
    <scope>NUCLEOTIDE SEQUENCE [LARGE SCALE GENOMIC DNA]</scope>
    <source>
        <strain evidence="2 3">LPB0005</strain>
    </source>
</reference>
<dbReference type="Proteomes" id="UP000077013">
    <property type="component" value="Unassembled WGS sequence"/>
</dbReference>
<feature type="transmembrane region" description="Helical" evidence="1">
    <location>
        <begin position="21"/>
        <end position="42"/>
    </location>
</feature>
<keyword evidence="1" id="KW-0812">Transmembrane</keyword>
<evidence type="ECO:0000313" key="3">
    <source>
        <dbReference type="Proteomes" id="UP000077013"/>
    </source>
</evidence>
<name>A0A167J0N2_9FLAO</name>
<dbReference type="AlphaFoldDB" id="A0A167J0N2"/>
<gene>
    <name evidence="2" type="ORF">ULVI_05575</name>
</gene>
<keyword evidence="3" id="KW-1185">Reference proteome</keyword>
<proteinExistence type="predicted"/>
<organism evidence="2 3">
    <name type="scientific">Cochleicola gelatinilyticus</name>
    <dbReference type="NCBI Taxonomy" id="1763537"/>
    <lineage>
        <taxon>Bacteria</taxon>
        <taxon>Pseudomonadati</taxon>
        <taxon>Bacteroidota</taxon>
        <taxon>Flavobacteriia</taxon>
        <taxon>Flavobacteriales</taxon>
        <taxon>Flavobacteriaceae</taxon>
        <taxon>Cochleicola</taxon>
    </lineage>
</organism>
<keyword evidence="1" id="KW-0472">Membrane</keyword>
<evidence type="ECO:0000313" key="2">
    <source>
        <dbReference type="EMBL" id="OAB80206.1"/>
    </source>
</evidence>
<dbReference type="STRING" id="1763537.ULVI_05575"/>
<sequence>MAMIILIFIERSLLKKSSYSGFIFMAGSGLKFLVFFLLFYPAYKSDGIMETAEFTSFFVPYVVCLTLEVIYLSKQLNNQTF</sequence>
<dbReference type="Pfam" id="PF19665">
    <property type="entry name" value="DUF6168"/>
    <property type="match status" value="1"/>
</dbReference>
<protein>
    <submittedName>
        <fullName evidence="2">Uncharacterized protein</fullName>
    </submittedName>
</protein>